<dbReference type="EMBL" id="MW962403">
    <property type="protein sequence ID" value="QVD39169.1"/>
    <property type="molecule type" value="mRNA"/>
</dbReference>
<dbReference type="RefSeq" id="XP_049827152.1">
    <property type="nucleotide sequence ID" value="XM_049971195.1"/>
</dbReference>
<keyword evidence="7 8" id="KW-0539">Nucleus</keyword>
<protein>
    <submittedName>
        <fullName evidence="11">Distal antennal-like protein</fullName>
    </submittedName>
</protein>
<dbReference type="GO" id="GO:0003700">
    <property type="term" value="F:DNA-binding transcription factor activity"/>
    <property type="evidence" value="ECO:0007669"/>
    <property type="project" value="UniProtKB-ARBA"/>
</dbReference>
<dbReference type="AlphaFoldDB" id="A0A8E5JSE2"/>
<keyword evidence="6" id="KW-0804">Transcription</keyword>
<proteinExistence type="evidence at transcript level"/>
<dbReference type="GO" id="GO:0007379">
    <property type="term" value="P:segment specification"/>
    <property type="evidence" value="ECO:0007669"/>
    <property type="project" value="UniProtKB-ARBA"/>
</dbReference>
<evidence type="ECO:0000313" key="11">
    <source>
        <dbReference type="EMBL" id="QVD39169.1"/>
    </source>
</evidence>
<feature type="DNA-binding region" description="H-T-H motif" evidence="8">
    <location>
        <begin position="38"/>
        <end position="58"/>
    </location>
</feature>
<dbReference type="OrthoDB" id="6624814at2759"/>
<dbReference type="InterPro" id="IPR007889">
    <property type="entry name" value="HTH_Psq"/>
</dbReference>
<dbReference type="FunFam" id="1.10.10.10:FF:000293">
    <property type="entry name" value="Tigger transposable element-derived protein 5"/>
    <property type="match status" value="1"/>
</dbReference>
<organism evidence="11">
    <name type="scientific">Schistocerca gregaria</name>
    <name type="common">Desert locust</name>
    <name type="synonym">Gryllus gregarius</name>
    <dbReference type="NCBI Taxonomy" id="7010"/>
    <lineage>
        <taxon>Eukaryota</taxon>
        <taxon>Metazoa</taxon>
        <taxon>Ecdysozoa</taxon>
        <taxon>Arthropoda</taxon>
        <taxon>Hexapoda</taxon>
        <taxon>Insecta</taxon>
        <taxon>Pterygota</taxon>
        <taxon>Neoptera</taxon>
        <taxon>Polyneoptera</taxon>
        <taxon>Orthoptera</taxon>
        <taxon>Caelifera</taxon>
        <taxon>Acrididea</taxon>
        <taxon>Acridomorpha</taxon>
        <taxon>Acridoidea</taxon>
        <taxon>Acrididae</taxon>
        <taxon>Cyrtacanthacridinae</taxon>
        <taxon>Schistocerca</taxon>
    </lineage>
</organism>
<evidence type="ECO:0000256" key="2">
    <source>
        <dbReference type="ARBA" id="ARBA00022473"/>
    </source>
</evidence>
<feature type="domain" description="HTH psq-type" evidence="10">
    <location>
        <begin position="11"/>
        <end position="62"/>
    </location>
</feature>
<evidence type="ECO:0000256" key="5">
    <source>
        <dbReference type="ARBA" id="ARBA00023125"/>
    </source>
</evidence>
<accession>A0A8E5JSE2</accession>
<feature type="compositionally biased region" description="Low complexity" evidence="9">
    <location>
        <begin position="281"/>
        <end position="300"/>
    </location>
</feature>
<evidence type="ECO:0000256" key="8">
    <source>
        <dbReference type="PROSITE-ProRule" id="PRU00320"/>
    </source>
</evidence>
<dbReference type="GO" id="GO:0048749">
    <property type="term" value="P:compound eye development"/>
    <property type="evidence" value="ECO:0007669"/>
    <property type="project" value="UniProtKB-ARBA"/>
</dbReference>
<evidence type="ECO:0000259" key="10">
    <source>
        <dbReference type="PROSITE" id="PS50960"/>
    </source>
</evidence>
<dbReference type="Gene3D" id="1.10.10.10">
    <property type="entry name" value="Winged helix-like DNA-binding domain superfamily/Winged helix DNA-binding domain"/>
    <property type="match status" value="1"/>
</dbReference>
<dbReference type="InterPro" id="IPR051839">
    <property type="entry name" value="RD_transcriptional_regulator"/>
</dbReference>
<dbReference type="PANTHER" id="PTHR33215">
    <property type="entry name" value="PROTEIN DISTAL ANTENNA"/>
    <property type="match status" value="1"/>
</dbReference>
<feature type="region of interest" description="Disordered" evidence="9">
    <location>
        <begin position="260"/>
        <end position="316"/>
    </location>
</feature>
<evidence type="ECO:0000256" key="9">
    <source>
        <dbReference type="SAM" id="MobiDB-lite"/>
    </source>
</evidence>
<dbReference type="GO" id="GO:0005634">
    <property type="term" value="C:nucleus"/>
    <property type="evidence" value="ECO:0007669"/>
    <property type="project" value="UniProtKB-SubCell"/>
</dbReference>
<keyword evidence="2" id="KW-0217">Developmental protein</keyword>
<comment type="subcellular location">
    <subcellularLocation>
        <location evidence="1 8">Nucleus</location>
    </subcellularLocation>
</comment>
<evidence type="ECO:0000256" key="3">
    <source>
        <dbReference type="ARBA" id="ARBA00022553"/>
    </source>
</evidence>
<dbReference type="PANTHER" id="PTHR33215:SF13">
    <property type="entry name" value="PROTEIN DISTAL ANTENNA"/>
    <property type="match status" value="1"/>
</dbReference>
<evidence type="ECO:0000256" key="4">
    <source>
        <dbReference type="ARBA" id="ARBA00023015"/>
    </source>
</evidence>
<name>A0A8E5JSE2_SCHGR</name>
<dbReference type="Pfam" id="PF04218">
    <property type="entry name" value="CENP-B_N"/>
    <property type="match status" value="1"/>
</dbReference>
<sequence>MASAKTAPSLVPVKRPIRQLSVLEKLEAIERVHNGESKASVARDIGVPESTLRGWCKSEDKLRNVAQSCGGGGGTPDSQHSGGAAELAELDALVEQGTSGDHPAIKRMRTASDDEKASVAAVAAASDIEDSLWYWLKQDHQHVSNQLFAVAAADKLAAAAAAGAAVAAVANGGSGGGVAGGAASAAAPANAGWFWRWYKRYGYTQYPGDPLAALTAAPAPDLRAAGAALNGGGGGTASRSAALLDSVLLNNNNNLAAVAPAFNNNHGNTNTSATTHHDQHNSGASNGTNANGSAGNNNGSSDEDDELDESDEPPATAAEAVTHGEKFLRWLECCSDPSITAMQILQFRYLLNNVRACADRRARQTKTKKARSRRK</sequence>
<feature type="compositionally biased region" description="Acidic residues" evidence="9">
    <location>
        <begin position="301"/>
        <end position="312"/>
    </location>
</feature>
<dbReference type="PROSITE" id="PS50960">
    <property type="entry name" value="HTH_PSQ"/>
    <property type="match status" value="1"/>
</dbReference>
<dbReference type="InterPro" id="IPR036388">
    <property type="entry name" value="WH-like_DNA-bd_sf"/>
</dbReference>
<keyword evidence="4" id="KW-0805">Transcription regulation</keyword>
<dbReference type="SUPFAM" id="SSF46689">
    <property type="entry name" value="Homeodomain-like"/>
    <property type="match status" value="1"/>
</dbReference>
<dbReference type="KEGG" id="sgre:126266721"/>
<dbReference type="GO" id="GO:0007469">
    <property type="term" value="P:antennal development"/>
    <property type="evidence" value="ECO:0007669"/>
    <property type="project" value="UniProtKB-ARBA"/>
</dbReference>
<dbReference type="InterPro" id="IPR009057">
    <property type="entry name" value="Homeodomain-like_sf"/>
</dbReference>
<evidence type="ECO:0000256" key="7">
    <source>
        <dbReference type="ARBA" id="ARBA00023242"/>
    </source>
</evidence>
<reference evidence="11" key="1">
    <citation type="journal article" date="2021" name="J. Neurophysiol.">
        <title>Gene transcription changes in a locust model of noise-induced deafness.</title>
        <authorList>
            <person name="French A.S."/>
            <person name="Warren B."/>
        </authorList>
    </citation>
    <scope>NUCLEOTIDE SEQUENCE</scope>
</reference>
<evidence type="ECO:0000256" key="6">
    <source>
        <dbReference type="ARBA" id="ARBA00023163"/>
    </source>
</evidence>
<dbReference type="GeneID" id="126266721"/>
<dbReference type="GO" id="GO:0003677">
    <property type="term" value="F:DNA binding"/>
    <property type="evidence" value="ECO:0007669"/>
    <property type="project" value="UniProtKB-UniRule"/>
</dbReference>
<keyword evidence="5 8" id="KW-0238">DNA-binding</keyword>
<dbReference type="GO" id="GO:0021556">
    <property type="term" value="P:central nervous system formation"/>
    <property type="evidence" value="ECO:0007669"/>
    <property type="project" value="UniProtKB-ARBA"/>
</dbReference>
<evidence type="ECO:0000256" key="1">
    <source>
        <dbReference type="ARBA" id="ARBA00004123"/>
    </source>
</evidence>
<keyword evidence="3" id="KW-0597">Phosphoprotein</keyword>